<dbReference type="Proteomes" id="UP000034189">
    <property type="component" value="Chromosome"/>
</dbReference>
<proteinExistence type="predicted"/>
<gene>
    <name evidence="1" type="ORF">VK70_10145</name>
</gene>
<evidence type="ECO:0000313" key="1">
    <source>
        <dbReference type="EMBL" id="AKG34880.1"/>
    </source>
</evidence>
<protein>
    <submittedName>
        <fullName evidence="1">Uncharacterized protein</fullName>
    </submittedName>
</protein>
<dbReference type="RefSeq" id="WP_025698883.1">
    <property type="nucleotide sequence ID" value="NZ_ASQQ01000629.1"/>
</dbReference>
<dbReference type="Pfam" id="PF22397">
    <property type="entry name" value="NADAR-DarT1"/>
    <property type="match status" value="1"/>
</dbReference>
<reference evidence="1 2" key="1">
    <citation type="submission" date="2015-03" db="EMBL/GenBank/DDBJ databases">
        <authorList>
            <person name="Abdul Halim M."/>
        </authorList>
    </citation>
    <scope>NUCLEOTIDE SEQUENCE [LARGE SCALE GENOMIC DNA]</scope>
    <source>
        <strain evidence="1 2">ATCC 35681</strain>
    </source>
</reference>
<organism evidence="1 2">
    <name type="scientific">Paenibacillus durus ATCC 35681</name>
    <dbReference type="NCBI Taxonomy" id="1333534"/>
    <lineage>
        <taxon>Bacteria</taxon>
        <taxon>Bacillati</taxon>
        <taxon>Bacillota</taxon>
        <taxon>Bacilli</taxon>
        <taxon>Bacillales</taxon>
        <taxon>Paenibacillaceae</taxon>
        <taxon>Paenibacillus</taxon>
    </lineage>
</organism>
<reference evidence="1 2" key="2">
    <citation type="journal article" date="2016" name="Genome Announc.">
        <title>Genome Sequence of a Gram-Positive Diazotroph, Paenibacillus durus Type Strain ATCC 35681.</title>
        <authorList>
            <person name="Halim M.A."/>
            <person name="Rahman A.Y."/>
            <person name="Sim K.S."/>
            <person name="Yam H.C."/>
            <person name="Rahim A.A."/>
            <person name="Ghazali A.H."/>
            <person name="Najimudin N."/>
        </authorList>
    </citation>
    <scope>NUCLEOTIDE SEQUENCE [LARGE SCALE GENOMIC DNA]</scope>
    <source>
        <strain evidence="1 2">ATCC 35681</strain>
    </source>
</reference>
<sequence length="239" mass="27612">MANRPIFMASNSDGFVESIDLAFDWYPGFSIKQKQKSVNSLHENFKKKYEKKRILEISSKSPTELGVSLSAFNLMIHTKNNKIFSVETAFQSSKVFENGGPYLDLLAATSREAKKDQRLKTSGRLICFQYFNRKWPLEPKTLFYDWLYINALALNHELSNQLLEYDSFSDIEFNPEKSINCQAKSAALYVSLHNLNLLEKALSSTEDYLDIFSDEDIKQIIVQNNEENPEQLSLFDFDK</sequence>
<dbReference type="EMBL" id="CP011114">
    <property type="protein sequence ID" value="AKG34880.1"/>
    <property type="molecule type" value="Genomic_DNA"/>
</dbReference>
<evidence type="ECO:0000313" key="2">
    <source>
        <dbReference type="Proteomes" id="UP000034189"/>
    </source>
</evidence>
<accession>A0A0F7CIT2</accession>
<dbReference type="HOGENOM" id="CLU_111014_0_0_9"/>
<dbReference type="InterPro" id="IPR053913">
    <property type="entry name" value="NADAR-DarT1"/>
</dbReference>
<dbReference type="PATRIC" id="fig|1333534.5.peg.2234"/>
<name>A0A0F7CIT2_PAEDU</name>
<dbReference type="AlphaFoldDB" id="A0A0F7CIT2"/>